<reference evidence="8 9" key="1">
    <citation type="submission" date="2018-11" db="EMBL/GenBank/DDBJ databases">
        <authorList>
            <consortium name="Pathogen Informatics"/>
        </authorList>
    </citation>
    <scope>NUCLEOTIDE SEQUENCE [LARGE SCALE GENOMIC DNA]</scope>
</reference>
<organism evidence="8 9">
    <name type="scientific">Dibothriocephalus latus</name>
    <name type="common">Fish tapeworm</name>
    <name type="synonym">Diphyllobothrium latum</name>
    <dbReference type="NCBI Taxonomy" id="60516"/>
    <lineage>
        <taxon>Eukaryota</taxon>
        <taxon>Metazoa</taxon>
        <taxon>Spiralia</taxon>
        <taxon>Lophotrochozoa</taxon>
        <taxon>Platyhelminthes</taxon>
        <taxon>Cestoda</taxon>
        <taxon>Eucestoda</taxon>
        <taxon>Diphyllobothriidea</taxon>
        <taxon>Diphyllobothriidae</taxon>
        <taxon>Dibothriocephalus</taxon>
    </lineage>
</organism>
<evidence type="ECO:0000259" key="7">
    <source>
        <dbReference type="PROSITE" id="PS50115"/>
    </source>
</evidence>
<dbReference type="InterPro" id="IPR037278">
    <property type="entry name" value="ARFGAP/RecO"/>
</dbReference>
<accession>A0A3P7P690</accession>
<evidence type="ECO:0000313" key="8">
    <source>
        <dbReference type="EMBL" id="VDN15702.1"/>
    </source>
</evidence>
<dbReference type="Gene3D" id="1.10.220.150">
    <property type="entry name" value="Arf GTPase activating protein"/>
    <property type="match status" value="1"/>
</dbReference>
<keyword evidence="2" id="KW-0677">Repeat</keyword>
<dbReference type="Proteomes" id="UP000281553">
    <property type="component" value="Unassembled WGS sequence"/>
</dbReference>
<evidence type="ECO:0000256" key="2">
    <source>
        <dbReference type="ARBA" id="ARBA00022737"/>
    </source>
</evidence>
<evidence type="ECO:0000313" key="9">
    <source>
        <dbReference type="Proteomes" id="UP000281553"/>
    </source>
</evidence>
<dbReference type="GO" id="GO:0016020">
    <property type="term" value="C:membrane"/>
    <property type="evidence" value="ECO:0007669"/>
    <property type="project" value="TreeGrafter"/>
</dbReference>
<dbReference type="PROSITE" id="PS50115">
    <property type="entry name" value="ARFGAP"/>
    <property type="match status" value="1"/>
</dbReference>
<dbReference type="PANTHER" id="PTHR46134:SF3">
    <property type="entry name" value="ARFGAP WITH FG REPEATS 1"/>
    <property type="match status" value="1"/>
</dbReference>
<keyword evidence="4" id="KW-0862">Zinc</keyword>
<keyword evidence="3 5" id="KW-0863">Zinc-finger</keyword>
<evidence type="ECO:0000256" key="1">
    <source>
        <dbReference type="ARBA" id="ARBA00022723"/>
    </source>
</evidence>
<name>A0A3P7P690_DIBLA</name>
<keyword evidence="1" id="KW-0479">Metal-binding</keyword>
<proteinExistence type="predicted"/>
<dbReference type="InterPro" id="IPR001164">
    <property type="entry name" value="ArfGAP_dom"/>
</dbReference>
<dbReference type="PANTHER" id="PTHR46134">
    <property type="entry name" value="DRONGO, ISOFORM F"/>
    <property type="match status" value="1"/>
</dbReference>
<dbReference type="PRINTS" id="PR00405">
    <property type="entry name" value="REVINTRACTNG"/>
</dbReference>
<dbReference type="GO" id="GO:0008270">
    <property type="term" value="F:zinc ion binding"/>
    <property type="evidence" value="ECO:0007669"/>
    <property type="project" value="UniProtKB-KW"/>
</dbReference>
<dbReference type="GO" id="GO:0005096">
    <property type="term" value="F:GTPase activator activity"/>
    <property type="evidence" value="ECO:0007669"/>
    <property type="project" value="InterPro"/>
</dbReference>
<keyword evidence="9" id="KW-1185">Reference proteome</keyword>
<gene>
    <name evidence="8" type="ORF">DILT_LOCUS11533</name>
</gene>
<evidence type="ECO:0000256" key="3">
    <source>
        <dbReference type="ARBA" id="ARBA00022771"/>
    </source>
</evidence>
<protein>
    <recommendedName>
        <fullName evidence="7">Arf-GAP domain-containing protein</fullName>
    </recommendedName>
</protein>
<dbReference type="SMART" id="SM00105">
    <property type="entry name" value="ArfGap"/>
    <property type="match status" value="1"/>
</dbReference>
<sequence length="234" mass="25985">MASSSKKSQDSAQKILRDLASLSENRFCFDCNQRGPTYVNMSIGSFVCTSCGGALRKYNQRVKSISMSNFNMQEIFFLKKRGNKACQKIYMALCDGEPREKLENFDDFLRLKYEIRKWYREPGPEIEEEALCENQEALDRASQTPTPKTNRIGVNAAAGLIILPSRSLPSVLSHASSTTSNQSRPNESSQSGPGTASSPQPLNNISRLLPPTQVFNTFKFISAPKSLLGLDSLI</sequence>
<evidence type="ECO:0000256" key="6">
    <source>
        <dbReference type="SAM" id="MobiDB-lite"/>
    </source>
</evidence>
<dbReference type="GO" id="GO:0005737">
    <property type="term" value="C:cytoplasm"/>
    <property type="evidence" value="ECO:0007669"/>
    <property type="project" value="TreeGrafter"/>
</dbReference>
<dbReference type="InterPro" id="IPR052248">
    <property type="entry name" value="Arf-GAP_FG-repeat_protein"/>
</dbReference>
<evidence type="ECO:0000256" key="4">
    <source>
        <dbReference type="ARBA" id="ARBA00022833"/>
    </source>
</evidence>
<dbReference type="EMBL" id="UYRU01063329">
    <property type="protein sequence ID" value="VDN15702.1"/>
    <property type="molecule type" value="Genomic_DNA"/>
</dbReference>
<evidence type="ECO:0000256" key="5">
    <source>
        <dbReference type="PROSITE-ProRule" id="PRU00288"/>
    </source>
</evidence>
<dbReference type="InterPro" id="IPR038508">
    <property type="entry name" value="ArfGAP_dom_sf"/>
</dbReference>
<feature type="region of interest" description="Disordered" evidence="6">
    <location>
        <begin position="172"/>
        <end position="206"/>
    </location>
</feature>
<feature type="domain" description="Arf-GAP" evidence="7">
    <location>
        <begin position="13"/>
        <end position="126"/>
    </location>
</feature>
<dbReference type="SUPFAM" id="SSF57863">
    <property type="entry name" value="ArfGap/RecO-like zinc finger"/>
    <property type="match status" value="1"/>
</dbReference>
<dbReference type="AlphaFoldDB" id="A0A3P7P690"/>
<dbReference type="Pfam" id="PF01412">
    <property type="entry name" value="ArfGap"/>
    <property type="match status" value="1"/>
</dbReference>
<dbReference type="CDD" id="cd08838">
    <property type="entry name" value="ArfGap_AGFG"/>
    <property type="match status" value="1"/>
</dbReference>
<dbReference type="OrthoDB" id="6036at2759"/>